<sequence>MGAPTFSLYYYEFLEPISFLRFWDKFSVFFGPLVTKKTFNFIISNITARKKGKRQLPFFAKI</sequence>
<dbReference type="AlphaFoldDB" id="M3GZA8"/>
<evidence type="ECO:0000313" key="1">
    <source>
        <dbReference type="EMBL" id="EMG00174.1"/>
    </source>
</evidence>
<name>M3GZA8_LEPBO</name>
<protein>
    <submittedName>
        <fullName evidence="1">Uncharacterized protein</fullName>
    </submittedName>
</protein>
<reference evidence="1 2" key="1">
    <citation type="submission" date="2013-01" db="EMBL/GenBank/DDBJ databases">
        <authorList>
            <person name="Harkins D.M."/>
            <person name="Durkin A.S."/>
            <person name="Brinkac L.M."/>
            <person name="Haft D.H."/>
            <person name="Selengut J.D."/>
            <person name="Sanka R."/>
            <person name="DePew J."/>
            <person name="Purushe J."/>
            <person name="Picardeau M."/>
            <person name="Werts C."/>
            <person name="Goarant C."/>
            <person name="Vinetz J.M."/>
            <person name="Sutton G.G."/>
            <person name="Nierman W.C."/>
            <person name="Fouts D.E."/>
        </authorList>
    </citation>
    <scope>NUCLEOTIDE SEQUENCE [LARGE SCALE GENOMIC DNA]</scope>
    <source>
        <strain evidence="1 2">200701203</strain>
    </source>
</reference>
<gene>
    <name evidence="1" type="ORF">LEP1GSC123_1452</name>
</gene>
<accession>M3GZA8</accession>
<organism evidence="1 2">
    <name type="scientific">Leptospira borgpetersenii str. 200701203</name>
    <dbReference type="NCBI Taxonomy" id="1193007"/>
    <lineage>
        <taxon>Bacteria</taxon>
        <taxon>Pseudomonadati</taxon>
        <taxon>Spirochaetota</taxon>
        <taxon>Spirochaetia</taxon>
        <taxon>Leptospirales</taxon>
        <taxon>Leptospiraceae</taxon>
        <taxon>Leptospira</taxon>
    </lineage>
</organism>
<comment type="caution">
    <text evidence="1">The sequence shown here is derived from an EMBL/GenBank/DDBJ whole genome shotgun (WGS) entry which is preliminary data.</text>
</comment>
<dbReference type="Proteomes" id="UP000011783">
    <property type="component" value="Unassembled WGS sequence"/>
</dbReference>
<evidence type="ECO:0000313" key="2">
    <source>
        <dbReference type="Proteomes" id="UP000011783"/>
    </source>
</evidence>
<dbReference type="BioCyc" id="LBOR1193007:G11KN-2288-MONOMER"/>
<proteinExistence type="predicted"/>
<dbReference type="EMBL" id="AKWO02000048">
    <property type="protein sequence ID" value="EMG00174.1"/>
    <property type="molecule type" value="Genomic_DNA"/>
</dbReference>